<evidence type="ECO:0000313" key="2">
    <source>
        <dbReference type="Proteomes" id="UP000789570"/>
    </source>
</evidence>
<sequence length="155" mass="17783">LAVDVFRNITYYIVASVISRINKISTHLEYIIELLGVIGHFLEVMIFQMGIIGTAPVDRSTTFGIKQRKVEDLEKDEIIFLEGDHKKKIKLPFLTLYEIFSSCNTSKILQIKILDTLSNVLSPDQNKHLTILVIMFRLWAIYQRAIEIGSIDPCK</sequence>
<feature type="non-terminal residue" evidence="1">
    <location>
        <position position="1"/>
    </location>
</feature>
<reference evidence="1" key="1">
    <citation type="submission" date="2021-06" db="EMBL/GenBank/DDBJ databases">
        <authorList>
            <person name="Kallberg Y."/>
            <person name="Tangrot J."/>
            <person name="Rosling A."/>
        </authorList>
    </citation>
    <scope>NUCLEOTIDE SEQUENCE</scope>
    <source>
        <strain evidence="1">UK204</strain>
    </source>
</reference>
<protein>
    <submittedName>
        <fullName evidence="1">6077_t:CDS:1</fullName>
    </submittedName>
</protein>
<dbReference type="AlphaFoldDB" id="A0A9N9NUI2"/>
<proteinExistence type="predicted"/>
<dbReference type="OrthoDB" id="2142187at2759"/>
<organism evidence="1 2">
    <name type="scientific">Funneliformis caledonium</name>
    <dbReference type="NCBI Taxonomy" id="1117310"/>
    <lineage>
        <taxon>Eukaryota</taxon>
        <taxon>Fungi</taxon>
        <taxon>Fungi incertae sedis</taxon>
        <taxon>Mucoromycota</taxon>
        <taxon>Glomeromycotina</taxon>
        <taxon>Glomeromycetes</taxon>
        <taxon>Glomerales</taxon>
        <taxon>Glomeraceae</taxon>
        <taxon>Funneliformis</taxon>
    </lineage>
</organism>
<accession>A0A9N9NUI2</accession>
<evidence type="ECO:0000313" key="1">
    <source>
        <dbReference type="EMBL" id="CAG8765320.1"/>
    </source>
</evidence>
<comment type="caution">
    <text evidence="1">The sequence shown here is derived from an EMBL/GenBank/DDBJ whole genome shotgun (WGS) entry which is preliminary data.</text>
</comment>
<gene>
    <name evidence="1" type="ORF">FCALED_LOCUS17192</name>
</gene>
<name>A0A9N9NUI2_9GLOM</name>
<dbReference type="EMBL" id="CAJVPQ010024693">
    <property type="protein sequence ID" value="CAG8765320.1"/>
    <property type="molecule type" value="Genomic_DNA"/>
</dbReference>
<dbReference type="Proteomes" id="UP000789570">
    <property type="component" value="Unassembled WGS sequence"/>
</dbReference>
<feature type="non-terminal residue" evidence="1">
    <location>
        <position position="155"/>
    </location>
</feature>
<keyword evidence="2" id="KW-1185">Reference proteome</keyword>